<evidence type="ECO:0000259" key="1">
    <source>
        <dbReference type="Pfam" id="PF09722"/>
    </source>
</evidence>
<keyword evidence="4" id="KW-1185">Reference proteome</keyword>
<accession>A0ABW0NI91</accession>
<dbReference type="RefSeq" id="WP_376852032.1">
    <property type="nucleotide sequence ID" value="NZ_JBHSMF010000010.1"/>
</dbReference>
<feature type="domain" description="Antitoxin Xre-like helix-turn-helix" evidence="2">
    <location>
        <begin position="15"/>
        <end position="76"/>
    </location>
</feature>
<evidence type="ECO:0000313" key="4">
    <source>
        <dbReference type="Proteomes" id="UP001596037"/>
    </source>
</evidence>
<dbReference type="EMBL" id="JBHSMF010000010">
    <property type="protein sequence ID" value="MFC5499782.1"/>
    <property type="molecule type" value="Genomic_DNA"/>
</dbReference>
<dbReference type="Pfam" id="PF20432">
    <property type="entry name" value="Xre-like-HTH"/>
    <property type="match status" value="1"/>
</dbReference>
<gene>
    <name evidence="3" type="ORF">ACFPOE_19730</name>
</gene>
<evidence type="ECO:0000259" key="2">
    <source>
        <dbReference type="Pfam" id="PF20432"/>
    </source>
</evidence>
<proteinExistence type="predicted"/>
<dbReference type="InterPro" id="IPR024467">
    <property type="entry name" value="Xre/MbcA/ParS-like_toxin-bd"/>
</dbReference>
<comment type="caution">
    <text evidence="3">The sequence shown here is derived from an EMBL/GenBank/DDBJ whole genome shotgun (WGS) entry which is preliminary data.</text>
</comment>
<protein>
    <submittedName>
        <fullName evidence="3">Antitoxin Xre/MbcA/ParS toxin-binding domain-containing protein</fullName>
    </submittedName>
</protein>
<reference evidence="4" key="1">
    <citation type="journal article" date="2019" name="Int. J. Syst. Evol. Microbiol.">
        <title>The Global Catalogue of Microorganisms (GCM) 10K type strain sequencing project: providing services to taxonomists for standard genome sequencing and annotation.</title>
        <authorList>
            <consortium name="The Broad Institute Genomics Platform"/>
            <consortium name="The Broad Institute Genome Sequencing Center for Infectious Disease"/>
            <person name="Wu L."/>
            <person name="Ma J."/>
        </authorList>
    </citation>
    <scope>NUCLEOTIDE SEQUENCE [LARGE SCALE GENOMIC DNA]</scope>
    <source>
        <strain evidence="4">CCUG 57401</strain>
    </source>
</reference>
<evidence type="ECO:0000313" key="3">
    <source>
        <dbReference type="EMBL" id="MFC5499782.1"/>
    </source>
</evidence>
<organism evidence="3 4">
    <name type="scientific">Caenimonas terrae</name>
    <dbReference type="NCBI Taxonomy" id="696074"/>
    <lineage>
        <taxon>Bacteria</taxon>
        <taxon>Pseudomonadati</taxon>
        <taxon>Pseudomonadota</taxon>
        <taxon>Betaproteobacteria</taxon>
        <taxon>Burkholderiales</taxon>
        <taxon>Comamonadaceae</taxon>
        <taxon>Caenimonas</taxon>
    </lineage>
</organism>
<dbReference type="Pfam" id="PF09722">
    <property type="entry name" value="Xre_MbcA_ParS_C"/>
    <property type="match status" value="1"/>
</dbReference>
<feature type="domain" description="Antitoxin Xre/MbcA/ParS-like toxin-binding" evidence="1">
    <location>
        <begin position="80"/>
        <end position="128"/>
    </location>
</feature>
<dbReference type="InterPro" id="IPR046847">
    <property type="entry name" value="Xre-like_HTH"/>
</dbReference>
<dbReference type="Proteomes" id="UP001596037">
    <property type="component" value="Unassembled WGS sequence"/>
</dbReference>
<sequence>MRTALPAAAPAAETAAAASAVLTKATLRSAGLLGLSNSVLARAVGLSEASISRMSSGAKAFEVGSKPAELAALVVRVYRSLDALVGNNEEHRRLWMTSFNRAFNATPRDAIQTAEGLVRVVTYLDAARAPA</sequence>
<name>A0ABW0NI91_9BURK</name>